<dbReference type="AlphaFoldDB" id="A0A8D9AIP8"/>
<reference evidence="1" key="1">
    <citation type="submission" date="2021-05" db="EMBL/GenBank/DDBJ databases">
        <authorList>
            <person name="Alioto T."/>
            <person name="Alioto T."/>
            <person name="Gomez Garrido J."/>
        </authorList>
    </citation>
    <scope>NUCLEOTIDE SEQUENCE</scope>
</reference>
<name>A0A8D9AIP8_9HEMI</name>
<proteinExistence type="predicted"/>
<evidence type="ECO:0000313" key="1">
    <source>
        <dbReference type="EMBL" id="CAG6765969.1"/>
    </source>
</evidence>
<accession>A0A8D9AIP8</accession>
<dbReference type="EMBL" id="HBUF01569662">
    <property type="protein sequence ID" value="CAG6765969.1"/>
    <property type="molecule type" value="Transcribed_RNA"/>
</dbReference>
<dbReference type="EMBL" id="HBUF01569661">
    <property type="protein sequence ID" value="CAG6765968.1"/>
    <property type="molecule type" value="Transcribed_RNA"/>
</dbReference>
<protein>
    <recommendedName>
        <fullName evidence="2">Reverse transcriptase</fullName>
    </recommendedName>
</protein>
<organism evidence="1">
    <name type="scientific">Cacopsylla melanoneura</name>
    <dbReference type="NCBI Taxonomy" id="428564"/>
    <lineage>
        <taxon>Eukaryota</taxon>
        <taxon>Metazoa</taxon>
        <taxon>Ecdysozoa</taxon>
        <taxon>Arthropoda</taxon>
        <taxon>Hexapoda</taxon>
        <taxon>Insecta</taxon>
        <taxon>Pterygota</taxon>
        <taxon>Neoptera</taxon>
        <taxon>Paraneoptera</taxon>
        <taxon>Hemiptera</taxon>
        <taxon>Sternorrhyncha</taxon>
        <taxon>Psylloidea</taxon>
        <taxon>Psyllidae</taxon>
        <taxon>Psyllinae</taxon>
        <taxon>Cacopsylla</taxon>
    </lineage>
</organism>
<dbReference type="PANTHER" id="PTHR35450">
    <property type="entry name" value="REVERSE TRANSCRIPTASE DOMAIN-CONTAINING PROTEIN"/>
    <property type="match status" value="1"/>
</dbReference>
<evidence type="ECO:0008006" key="2">
    <source>
        <dbReference type="Google" id="ProtNLM"/>
    </source>
</evidence>
<dbReference type="PANTHER" id="PTHR35450:SF2">
    <property type="entry name" value="REVERSE TRANSCRIPTASE DOMAIN-CONTAINING PROTEIN"/>
    <property type="match status" value="1"/>
</dbReference>
<sequence length="435" mass="50816">MTLPSLNQDPNAVYKYLGVKQSLVFGKTEIKENLINTYTMRVKKILSTSLNGFNKIKGINTWCIPILTYSFGVVPWTTTDLQNLDRRTRVLMTEYRMHHPKACTERLYLPRKRGGQGLINLERQANKEVENLKKYFFKKKDQSVLHKEIIDNDDNYSASNLKNEEMPVQVHSDKDLEENWKNKTLHGRFKKAIDESHTSSNDWLQKQSSIYCETEGFIMAIQDQVIKTKNYVKYIQKLDIPNDTCRVCHQVSETIQHITSACSALAQTEYLYRHNLSAKLVHQYLANKHELVTNKQLHFKYDPEPILENNKFKLYWDTTIVTDRHLPNNRPDIILVDKEEKTVKLIDIAHPNDHNLLPSMSEKIRKYQDLGIEIKDMWNMNTVDIIPVIISTNGLIHPSLYEHCKKINLPSYIISKIQKSVLLETCRIVRKVLSF</sequence>